<dbReference type="EMBL" id="HE573023">
    <property type="protein sequence ID" value="CCC48714.1"/>
    <property type="molecule type" value="Genomic_DNA"/>
</dbReference>
<organism evidence="2">
    <name type="scientific">Trypanosoma vivax (strain Y486)</name>
    <dbReference type="NCBI Taxonomy" id="1055687"/>
    <lineage>
        <taxon>Eukaryota</taxon>
        <taxon>Discoba</taxon>
        <taxon>Euglenozoa</taxon>
        <taxon>Kinetoplastea</taxon>
        <taxon>Metakinetoplastina</taxon>
        <taxon>Trypanosomatida</taxon>
        <taxon>Trypanosomatidae</taxon>
        <taxon>Trypanosoma</taxon>
        <taxon>Duttonella</taxon>
    </lineage>
</organism>
<dbReference type="AlphaFoldDB" id="G0TXM3"/>
<accession>G0TXM3</accession>
<proteinExistence type="predicted"/>
<protein>
    <submittedName>
        <fullName evidence="2">Uncharacterized protein</fullName>
    </submittedName>
</protein>
<feature type="region of interest" description="Disordered" evidence="1">
    <location>
        <begin position="81"/>
        <end position="101"/>
    </location>
</feature>
<reference evidence="2" key="1">
    <citation type="journal article" date="2012" name="Proc. Natl. Acad. Sci. U.S.A.">
        <title>Antigenic diversity is generated by distinct evolutionary mechanisms in African trypanosome species.</title>
        <authorList>
            <person name="Jackson A.P."/>
            <person name="Berry A."/>
            <person name="Aslett M."/>
            <person name="Allison H.C."/>
            <person name="Burton P."/>
            <person name="Vavrova-Anderson J."/>
            <person name="Brown R."/>
            <person name="Browne H."/>
            <person name="Corton N."/>
            <person name="Hauser H."/>
            <person name="Gamble J."/>
            <person name="Gilderthorp R."/>
            <person name="Marcello L."/>
            <person name="McQuillan J."/>
            <person name="Otto T.D."/>
            <person name="Quail M.A."/>
            <person name="Sanders M.J."/>
            <person name="van Tonder A."/>
            <person name="Ginger M.L."/>
            <person name="Field M.C."/>
            <person name="Barry J.D."/>
            <person name="Hertz-Fowler C."/>
            <person name="Berriman M."/>
        </authorList>
    </citation>
    <scope>NUCLEOTIDE SEQUENCE</scope>
    <source>
        <strain evidence="2">Y486</strain>
    </source>
</reference>
<dbReference type="VEuPathDB" id="TriTrypDB:TvY486_0700570"/>
<gene>
    <name evidence="2" type="ORF">TVY486_0700570</name>
</gene>
<name>G0TXM3_TRYVY</name>
<sequence>MHRRSVLQISCTNPLSFSLTHSLFLSMPLVFTHPYDKNNQMPKSKLSARLCCRAVACARYYSSNVLLSSCHQHQQPPGSQLCSSPAHVTSSQSSSSQIRRENQTVHSAIDASKEPAWRVIMECIQEAVQNVHDAVPWRKLCHLWRLHFPVASNCTLLNTLEEELISGHGFGREVPERVPHDLFALPVFVQALCAAVLHGQGALETLQLDSAGTASSDTNNIHLPKIDKALLTSILAELRILVFYLTRERLIHVLRAMREWSVEEEVLEEAEGRASQSASVVSVEEETFGPIPSREKERVSHLGVLLTAGELQKVVMLMDAAVAVSLIDPPVTLLPFVYRLFLPALSACEQLDTHRLGTLATAVARVTDFDDPGATHSVADVATSGCPSTSHNVEKHDEDHIAGRCERSESVGRSILRPTMTTYSVLSHLNAIARALELQMSKTISCFKPTSRGLACQKAKLSLLSLKERKALEDRTRQQSCALCEDGPPVSRDALFLFEDVSVVCSALASRRYADDRFWNAVTEFTVTVVELTPHSEVLANVRNILFALDYVRHRASYDRVMSLLVRLGLVAQAVPPPSARREAMKEIKGLTAATLQQKAPST</sequence>
<evidence type="ECO:0000256" key="1">
    <source>
        <dbReference type="SAM" id="MobiDB-lite"/>
    </source>
</evidence>
<evidence type="ECO:0000313" key="2">
    <source>
        <dbReference type="EMBL" id="CCC48714.1"/>
    </source>
</evidence>